<dbReference type="InParanoid" id="A0A0R0I989"/>
<dbReference type="Proteomes" id="UP000008827">
    <property type="component" value="Chromosome 9"/>
</dbReference>
<protein>
    <submittedName>
        <fullName evidence="1 2">Uncharacterized protein</fullName>
    </submittedName>
</protein>
<reference evidence="2" key="2">
    <citation type="submission" date="2018-02" db="UniProtKB">
        <authorList>
            <consortium name="EnsemblPlants"/>
        </authorList>
    </citation>
    <scope>IDENTIFICATION</scope>
    <source>
        <strain evidence="2">Williams 82</strain>
    </source>
</reference>
<evidence type="ECO:0000313" key="3">
    <source>
        <dbReference type="Proteomes" id="UP000008827"/>
    </source>
</evidence>
<reference evidence="1 2" key="1">
    <citation type="journal article" date="2010" name="Nature">
        <title>Genome sequence of the palaeopolyploid soybean.</title>
        <authorList>
            <person name="Schmutz J."/>
            <person name="Cannon S.B."/>
            <person name="Schlueter J."/>
            <person name="Ma J."/>
            <person name="Mitros T."/>
            <person name="Nelson W."/>
            <person name="Hyten D.L."/>
            <person name="Song Q."/>
            <person name="Thelen J.J."/>
            <person name="Cheng J."/>
            <person name="Xu D."/>
            <person name="Hellsten U."/>
            <person name="May G.D."/>
            <person name="Yu Y."/>
            <person name="Sakurai T."/>
            <person name="Umezawa T."/>
            <person name="Bhattacharyya M.K."/>
            <person name="Sandhu D."/>
            <person name="Valliyodan B."/>
            <person name="Lindquist E."/>
            <person name="Peto M."/>
            <person name="Grant D."/>
            <person name="Shu S."/>
            <person name="Goodstein D."/>
            <person name="Barry K."/>
            <person name="Futrell-Griggs M."/>
            <person name="Abernathy B."/>
            <person name="Du J."/>
            <person name="Tian Z."/>
            <person name="Zhu L."/>
            <person name="Gill N."/>
            <person name="Joshi T."/>
            <person name="Libault M."/>
            <person name="Sethuraman A."/>
            <person name="Zhang X.-C."/>
            <person name="Shinozaki K."/>
            <person name="Nguyen H.T."/>
            <person name="Wing R.A."/>
            <person name="Cregan P."/>
            <person name="Specht J."/>
            <person name="Grimwood J."/>
            <person name="Rokhsar D."/>
            <person name="Stacey G."/>
            <person name="Shoemaker R.C."/>
            <person name="Jackson S.A."/>
        </authorList>
    </citation>
    <scope>NUCLEOTIDE SEQUENCE [LARGE SCALE GENOMIC DNA]</scope>
    <source>
        <strain evidence="2">cv. Williams 82</strain>
        <tissue evidence="1">Callus</tissue>
    </source>
</reference>
<accession>A0A0R0I989</accession>
<reference evidence="1" key="3">
    <citation type="submission" date="2018-07" db="EMBL/GenBank/DDBJ databases">
        <title>WGS assembly of Glycine max.</title>
        <authorList>
            <person name="Schmutz J."/>
            <person name="Cannon S."/>
            <person name="Schlueter J."/>
            <person name="Ma J."/>
            <person name="Mitros T."/>
            <person name="Nelson W."/>
            <person name="Hyten D."/>
            <person name="Song Q."/>
            <person name="Thelen J."/>
            <person name="Cheng J."/>
            <person name="Xu D."/>
            <person name="Hellsten U."/>
            <person name="May G."/>
            <person name="Yu Y."/>
            <person name="Sakurai T."/>
            <person name="Umezawa T."/>
            <person name="Bhattacharyya M."/>
            <person name="Sandhu D."/>
            <person name="Valliyodan B."/>
            <person name="Lindquist E."/>
            <person name="Peto M."/>
            <person name="Grant D."/>
            <person name="Shu S."/>
            <person name="Goodstein D."/>
            <person name="Barry K."/>
            <person name="Futrell-Griggs M."/>
            <person name="Abernathy B."/>
            <person name="Du J."/>
            <person name="Tian Z."/>
            <person name="Zhu L."/>
            <person name="Gill N."/>
            <person name="Joshi T."/>
            <person name="Libault M."/>
            <person name="Sethuraman A."/>
            <person name="Zhang X."/>
            <person name="Shinozaki K."/>
            <person name="Nguyen H."/>
            <person name="Wing R."/>
            <person name="Cregan P."/>
            <person name="Specht J."/>
            <person name="Grimwood J."/>
            <person name="Rokhsar D."/>
            <person name="Stacey G."/>
            <person name="Shoemaker R."/>
            <person name="Jackson S."/>
        </authorList>
    </citation>
    <scope>NUCLEOTIDE SEQUENCE</scope>
    <source>
        <tissue evidence="1">Callus</tissue>
    </source>
</reference>
<dbReference type="AlphaFoldDB" id="A0A0R0I989"/>
<evidence type="ECO:0000313" key="2">
    <source>
        <dbReference type="EnsemblPlants" id="KRH38844"/>
    </source>
</evidence>
<evidence type="ECO:0000313" key="1">
    <source>
        <dbReference type="EMBL" id="KRH38844.1"/>
    </source>
</evidence>
<keyword evidence="3" id="KW-1185">Reference proteome</keyword>
<dbReference type="EnsemblPlants" id="KRH38844">
    <property type="protein sequence ID" value="KRH38844"/>
    <property type="gene ID" value="GLYMA_09G161800"/>
</dbReference>
<proteinExistence type="predicted"/>
<name>A0A0R0I989_SOYBN</name>
<sequence length="80" mass="8785">MYKVASNFLILAPSSFIGRHKSASKATLLSLSGGPPQIGARIAKNIPRSSLLEPFSSKTERISRLWLLQSLELICKMSIK</sequence>
<dbReference type="Gramene" id="KRH38844">
    <property type="protein sequence ID" value="KRH38844"/>
    <property type="gene ID" value="GLYMA_09G161800"/>
</dbReference>
<dbReference type="EMBL" id="CM000842">
    <property type="protein sequence ID" value="KRH38844.1"/>
    <property type="molecule type" value="Genomic_DNA"/>
</dbReference>
<organism evidence="1">
    <name type="scientific">Glycine max</name>
    <name type="common">Soybean</name>
    <name type="synonym">Glycine hispida</name>
    <dbReference type="NCBI Taxonomy" id="3847"/>
    <lineage>
        <taxon>Eukaryota</taxon>
        <taxon>Viridiplantae</taxon>
        <taxon>Streptophyta</taxon>
        <taxon>Embryophyta</taxon>
        <taxon>Tracheophyta</taxon>
        <taxon>Spermatophyta</taxon>
        <taxon>Magnoliopsida</taxon>
        <taxon>eudicotyledons</taxon>
        <taxon>Gunneridae</taxon>
        <taxon>Pentapetalae</taxon>
        <taxon>rosids</taxon>
        <taxon>fabids</taxon>
        <taxon>Fabales</taxon>
        <taxon>Fabaceae</taxon>
        <taxon>Papilionoideae</taxon>
        <taxon>50 kb inversion clade</taxon>
        <taxon>NPAAA clade</taxon>
        <taxon>indigoferoid/millettioid clade</taxon>
        <taxon>Phaseoleae</taxon>
        <taxon>Glycine</taxon>
        <taxon>Glycine subgen. Soja</taxon>
    </lineage>
</organism>
<gene>
    <name evidence="1" type="ORF">GLYMA_09G161800</name>
</gene>